<feature type="chain" id="PRO_5040192417" description="beta-glucosidase" evidence="10">
    <location>
        <begin position="19"/>
        <end position="194"/>
    </location>
</feature>
<evidence type="ECO:0000256" key="4">
    <source>
        <dbReference type="ARBA" id="ARBA00012744"/>
    </source>
</evidence>
<reference evidence="11" key="1">
    <citation type="submission" date="2020-07" db="EMBL/GenBank/DDBJ databases">
        <authorList>
            <person name="Nieuwenhuis M."/>
            <person name="Van De Peppel L.J.J."/>
        </authorList>
    </citation>
    <scope>NUCLEOTIDE SEQUENCE</scope>
    <source>
        <strain evidence="11">AP01</strain>
        <tissue evidence="11">Mycelium</tissue>
    </source>
</reference>
<keyword evidence="10" id="KW-0732">Signal</keyword>
<feature type="signal peptide" evidence="10">
    <location>
        <begin position="1"/>
        <end position="18"/>
    </location>
</feature>
<comment type="caution">
    <text evidence="11">The sequence shown here is derived from an EMBL/GenBank/DDBJ whole genome shotgun (WGS) entry which is preliminary data.</text>
</comment>
<keyword evidence="5" id="KW-0378">Hydrolase</keyword>
<evidence type="ECO:0000256" key="7">
    <source>
        <dbReference type="ARBA" id="ARBA00023277"/>
    </source>
</evidence>
<keyword evidence="7" id="KW-0119">Carbohydrate metabolism</keyword>
<dbReference type="InterPro" id="IPR001764">
    <property type="entry name" value="Glyco_hydro_3_N"/>
</dbReference>
<evidence type="ECO:0000256" key="6">
    <source>
        <dbReference type="ARBA" id="ARBA00023001"/>
    </source>
</evidence>
<dbReference type="InterPro" id="IPR036962">
    <property type="entry name" value="Glyco_hydro_3_N_sf"/>
</dbReference>
<evidence type="ECO:0000313" key="11">
    <source>
        <dbReference type="EMBL" id="KAG5644098.1"/>
    </source>
</evidence>
<dbReference type="PANTHER" id="PTHR42715">
    <property type="entry name" value="BETA-GLUCOSIDASE"/>
    <property type="match status" value="1"/>
</dbReference>
<dbReference type="InterPro" id="IPR050288">
    <property type="entry name" value="Cellulose_deg_GH3"/>
</dbReference>
<dbReference type="GO" id="GO:0030245">
    <property type="term" value="P:cellulose catabolic process"/>
    <property type="evidence" value="ECO:0007669"/>
    <property type="project" value="UniProtKB-KW"/>
</dbReference>
<dbReference type="PRINTS" id="PR00133">
    <property type="entry name" value="GLHYDRLASE3"/>
</dbReference>
<gene>
    <name evidence="11" type="ORF">DXG03_009117</name>
</gene>
<reference evidence="11" key="2">
    <citation type="submission" date="2021-10" db="EMBL/GenBank/DDBJ databases">
        <title>Phylogenomics reveals ancestral predisposition of the termite-cultivated fungus Termitomyces towards a domesticated lifestyle.</title>
        <authorList>
            <person name="Auxier B."/>
            <person name="Grum-Grzhimaylo A."/>
            <person name="Cardenas M.E."/>
            <person name="Lodge J.D."/>
            <person name="Laessoe T."/>
            <person name="Pedersen O."/>
            <person name="Smith M.E."/>
            <person name="Kuyper T.W."/>
            <person name="Franco-Molano E.A."/>
            <person name="Baroni T.J."/>
            <person name="Aanen D.K."/>
        </authorList>
    </citation>
    <scope>NUCLEOTIDE SEQUENCE</scope>
    <source>
        <strain evidence="11">AP01</strain>
        <tissue evidence="11">Mycelium</tissue>
    </source>
</reference>
<evidence type="ECO:0000256" key="5">
    <source>
        <dbReference type="ARBA" id="ARBA00022801"/>
    </source>
</evidence>
<dbReference type="Gene3D" id="3.20.20.300">
    <property type="entry name" value="Glycoside hydrolase, family 3, N-terminal domain"/>
    <property type="match status" value="1"/>
</dbReference>
<dbReference type="PANTHER" id="PTHR42715:SF2">
    <property type="entry name" value="BETA-GLUCOSIDASE F-RELATED"/>
    <property type="match status" value="1"/>
</dbReference>
<keyword evidence="6" id="KW-0136">Cellulose degradation</keyword>
<dbReference type="SUPFAM" id="SSF51445">
    <property type="entry name" value="(Trans)glycosidases"/>
    <property type="match status" value="1"/>
</dbReference>
<comment type="pathway">
    <text evidence="2">Glycan metabolism; cellulose degradation.</text>
</comment>
<sequence>MLSLRLGALIALACTVAAIEQPVDTTSQALPKLPANLSPEWAIAYAKALAALPKLSLDDKVTLATGVQWTKGPCVGNIKAIPSIKFPGLCLQDSPLGVRLADNVSAFTAAINVAATFNRTLFRQNGAAMGAEFRGKGANVVLGPMIKTDYPAGTFTALLRQEETGKVSEATHTSLAKGRSRSSKESNLRVFKVC</sequence>
<name>A0A9P7KB38_9AGAR</name>
<dbReference type="GO" id="GO:0008422">
    <property type="term" value="F:beta-glucosidase activity"/>
    <property type="evidence" value="ECO:0007669"/>
    <property type="project" value="UniProtKB-EC"/>
</dbReference>
<evidence type="ECO:0000256" key="3">
    <source>
        <dbReference type="ARBA" id="ARBA00005336"/>
    </source>
</evidence>
<dbReference type="AlphaFoldDB" id="A0A9P7KB38"/>
<evidence type="ECO:0000256" key="9">
    <source>
        <dbReference type="ARBA" id="ARBA00023326"/>
    </source>
</evidence>
<proteinExistence type="inferred from homology"/>
<evidence type="ECO:0000256" key="2">
    <source>
        <dbReference type="ARBA" id="ARBA00004987"/>
    </source>
</evidence>
<organism evidence="11 12">
    <name type="scientific">Asterophora parasitica</name>
    <dbReference type="NCBI Taxonomy" id="117018"/>
    <lineage>
        <taxon>Eukaryota</taxon>
        <taxon>Fungi</taxon>
        <taxon>Dikarya</taxon>
        <taxon>Basidiomycota</taxon>
        <taxon>Agaricomycotina</taxon>
        <taxon>Agaricomycetes</taxon>
        <taxon>Agaricomycetidae</taxon>
        <taxon>Agaricales</taxon>
        <taxon>Tricholomatineae</taxon>
        <taxon>Lyophyllaceae</taxon>
        <taxon>Asterophora</taxon>
    </lineage>
</organism>
<comment type="catalytic activity">
    <reaction evidence="1">
        <text>Hydrolysis of terminal, non-reducing beta-D-glucosyl residues with release of beta-D-glucose.</text>
        <dbReference type="EC" id="3.2.1.21"/>
    </reaction>
</comment>
<dbReference type="EC" id="3.2.1.21" evidence="4"/>
<comment type="similarity">
    <text evidence="3">Belongs to the glycosyl hydrolase 3 family.</text>
</comment>
<dbReference type="OrthoDB" id="416222at2759"/>
<keyword evidence="9" id="KW-0624">Polysaccharide degradation</keyword>
<keyword evidence="8" id="KW-0326">Glycosidase</keyword>
<evidence type="ECO:0000313" key="12">
    <source>
        <dbReference type="Proteomes" id="UP000775547"/>
    </source>
</evidence>
<dbReference type="EMBL" id="JABCKV010000083">
    <property type="protein sequence ID" value="KAG5644098.1"/>
    <property type="molecule type" value="Genomic_DNA"/>
</dbReference>
<accession>A0A9P7KB38</accession>
<keyword evidence="12" id="KW-1185">Reference proteome</keyword>
<evidence type="ECO:0000256" key="10">
    <source>
        <dbReference type="SAM" id="SignalP"/>
    </source>
</evidence>
<evidence type="ECO:0000256" key="8">
    <source>
        <dbReference type="ARBA" id="ARBA00023295"/>
    </source>
</evidence>
<evidence type="ECO:0000256" key="1">
    <source>
        <dbReference type="ARBA" id="ARBA00000448"/>
    </source>
</evidence>
<dbReference type="Proteomes" id="UP000775547">
    <property type="component" value="Unassembled WGS sequence"/>
</dbReference>
<protein>
    <recommendedName>
        <fullName evidence="4">beta-glucosidase</fullName>
        <ecNumber evidence="4">3.2.1.21</ecNumber>
    </recommendedName>
</protein>
<dbReference type="InterPro" id="IPR017853">
    <property type="entry name" value="GH"/>
</dbReference>